<dbReference type="Pfam" id="PF03765">
    <property type="entry name" value="CRAL_TRIO_N"/>
    <property type="match status" value="1"/>
</dbReference>
<dbReference type="InterPro" id="IPR001251">
    <property type="entry name" value="CRAL-TRIO_dom"/>
</dbReference>
<dbReference type="PANTHER" id="PTHR46590:SF1">
    <property type="entry name" value="PHOSPHATIDYLINOSITOL TRANSFER PROTEIN CSR1"/>
    <property type="match status" value="1"/>
</dbReference>
<dbReference type="SUPFAM" id="SSF52087">
    <property type="entry name" value="CRAL/TRIO domain"/>
    <property type="match status" value="2"/>
</dbReference>
<dbReference type="PANTHER" id="PTHR46590">
    <property type="entry name" value="PHOSPHATIDYLINOSITOL TRANSFER PROTEIN CSR1-RELATED"/>
    <property type="match status" value="1"/>
</dbReference>
<dbReference type="Proteomes" id="UP000078544">
    <property type="component" value="Unassembled WGS sequence"/>
</dbReference>
<dbReference type="Pfam" id="PF00650">
    <property type="entry name" value="CRAL_TRIO"/>
    <property type="match status" value="2"/>
</dbReference>
<evidence type="ECO:0000256" key="1">
    <source>
        <dbReference type="SAM" id="MobiDB-lite"/>
    </source>
</evidence>
<dbReference type="STRING" id="1081109.A0A166PQN0"/>
<evidence type="ECO:0000259" key="2">
    <source>
        <dbReference type="PROSITE" id="PS50191"/>
    </source>
</evidence>
<dbReference type="PROSITE" id="PS50191">
    <property type="entry name" value="CRAL_TRIO"/>
    <property type="match status" value="1"/>
</dbReference>
<dbReference type="SMART" id="SM00516">
    <property type="entry name" value="SEC14"/>
    <property type="match status" value="1"/>
</dbReference>
<dbReference type="InterPro" id="IPR052432">
    <property type="entry name" value="PITP/CRAL-TRIO"/>
</dbReference>
<sequence length="524" mass="59784">MAPTRHVIAEGSFGNLTAEQSAQLRYFWHTVFMLNSMFDTMGPVVSDPSKVGAQTTQSNGGGWFGRKSAPAAPTPKYSAEVQEALELITRDEREQQQLVRQWQQLLALQSPESVRAFRDSLAQQSPDALEQLRQVIAMQTPESIKEFQKLLHGQSAQSIRAMVINAVKHEHPDSVALRFLRARKWDLNKSLLMMFKALIWRHQKAHVDDDIILRGEAGMAADEQNGDKAARTLGHDFLKQIRMGKSFFHGTDRQDRPICVVRARLHKASDQCVESIERYTVFLIETGRFVLNPPIETACLVFDLTGFTLANMDYVPVKFMIMCFEANYPESLGVIIIHNAPWVFKGASRSMASLYHSTFEVMLIQYAACWRIINGWLDPVIAAKVNFTYSREDLEKFIAPDQLIKELGGDEDWEYQYEEPVAGENDTMQDTGKRDRLKKQRDEVAQRFEDITRQWVLYADGEPRAAELSAKRDAVAKEIQDNYWNMDKYVRARSLYDRQGNIRGGAQVRWYGHTPQAARNGKAA</sequence>
<feature type="region of interest" description="Disordered" evidence="1">
    <location>
        <begin position="49"/>
        <end position="74"/>
    </location>
</feature>
<accession>A0A166PQN0</accession>
<gene>
    <name evidence="3" type="ORF">AAL_02918</name>
</gene>
<dbReference type="InterPro" id="IPR011074">
    <property type="entry name" value="CRAL/TRIO_N_dom"/>
</dbReference>
<evidence type="ECO:0000313" key="4">
    <source>
        <dbReference type="Proteomes" id="UP000078544"/>
    </source>
</evidence>
<organism evidence="3 4">
    <name type="scientific">Moelleriella libera RCEF 2490</name>
    <dbReference type="NCBI Taxonomy" id="1081109"/>
    <lineage>
        <taxon>Eukaryota</taxon>
        <taxon>Fungi</taxon>
        <taxon>Dikarya</taxon>
        <taxon>Ascomycota</taxon>
        <taxon>Pezizomycotina</taxon>
        <taxon>Sordariomycetes</taxon>
        <taxon>Hypocreomycetidae</taxon>
        <taxon>Hypocreales</taxon>
        <taxon>Clavicipitaceae</taxon>
        <taxon>Moelleriella</taxon>
    </lineage>
</organism>
<evidence type="ECO:0000313" key="3">
    <source>
        <dbReference type="EMBL" id="KZZ98400.1"/>
    </source>
</evidence>
<protein>
    <submittedName>
        <fullName evidence="3">CRAL/TRIO domain protein</fullName>
    </submittedName>
</protein>
<dbReference type="CDD" id="cd00170">
    <property type="entry name" value="SEC14"/>
    <property type="match status" value="1"/>
</dbReference>
<dbReference type="AlphaFoldDB" id="A0A166PQN0"/>
<dbReference type="InterPro" id="IPR036273">
    <property type="entry name" value="CRAL/TRIO_N_dom_sf"/>
</dbReference>
<dbReference type="SUPFAM" id="SSF46938">
    <property type="entry name" value="CRAL/TRIO N-terminal domain"/>
    <property type="match status" value="1"/>
</dbReference>
<dbReference type="Gene3D" id="3.40.525.10">
    <property type="entry name" value="CRAL-TRIO lipid binding domain"/>
    <property type="match status" value="1"/>
</dbReference>
<dbReference type="InterPro" id="IPR036865">
    <property type="entry name" value="CRAL-TRIO_dom_sf"/>
</dbReference>
<keyword evidence="4" id="KW-1185">Reference proteome</keyword>
<proteinExistence type="predicted"/>
<name>A0A166PQN0_9HYPO</name>
<reference evidence="3 4" key="1">
    <citation type="journal article" date="2016" name="Genome Biol. Evol.">
        <title>Divergent and convergent evolution of fungal pathogenicity.</title>
        <authorList>
            <person name="Shang Y."/>
            <person name="Xiao G."/>
            <person name="Zheng P."/>
            <person name="Cen K."/>
            <person name="Zhan S."/>
            <person name="Wang C."/>
        </authorList>
    </citation>
    <scope>NUCLEOTIDE SEQUENCE [LARGE SCALE GENOMIC DNA]</scope>
    <source>
        <strain evidence="3 4">RCEF 2490</strain>
    </source>
</reference>
<feature type="domain" description="CRAL-TRIO" evidence="2">
    <location>
        <begin position="248"/>
        <end position="415"/>
    </location>
</feature>
<dbReference type="OrthoDB" id="43460at2759"/>
<dbReference type="EMBL" id="AZGY01000005">
    <property type="protein sequence ID" value="KZZ98400.1"/>
    <property type="molecule type" value="Genomic_DNA"/>
</dbReference>
<comment type="caution">
    <text evidence="3">The sequence shown here is derived from an EMBL/GenBank/DDBJ whole genome shotgun (WGS) entry which is preliminary data.</text>
</comment>
<dbReference type="SMART" id="SM01100">
    <property type="entry name" value="CRAL_TRIO_N"/>
    <property type="match status" value="1"/>
</dbReference>